<evidence type="ECO:0000313" key="2">
    <source>
        <dbReference type="Proteomes" id="UP000003240"/>
    </source>
</evidence>
<dbReference type="RefSeq" id="WP_004091554.1">
    <property type="nucleotide sequence ID" value="NZ_AFGF01000004.1"/>
</dbReference>
<accession>F7ND99</accession>
<gene>
    <name evidence="1" type="ORF">ALO_00030</name>
</gene>
<organism evidence="1 2">
    <name type="scientific">Acetonema longum DSM 6540</name>
    <dbReference type="NCBI Taxonomy" id="1009370"/>
    <lineage>
        <taxon>Bacteria</taxon>
        <taxon>Bacillati</taxon>
        <taxon>Bacillota</taxon>
        <taxon>Negativicutes</taxon>
        <taxon>Acetonemataceae</taxon>
        <taxon>Acetonema</taxon>
    </lineage>
</organism>
<protein>
    <recommendedName>
        <fullName evidence="3">HEAT repeat domain-containing protein</fullName>
    </recommendedName>
</protein>
<dbReference type="InterPro" id="IPR016024">
    <property type="entry name" value="ARM-type_fold"/>
</dbReference>
<sequence length="236" mass="26176">MLKSTGQDLQRRGFASEGDVAKLKPFPVSQLVALLHSDDPVTRTAAARCLSAVDAVVVAHLLEQLAMEKCLYTKIAICETLEKGDLSTARKMILYLGKIGRNQHYALPDRISAKKSYPLPRDIIARSLGKMNGSIFPALLDVLHGGDAERISEVLDSIGFMVFYHPEMATETHAQEIYRVFSVYEHSQLIVWKALLCLSAFPLPQSLSILQGFSAYNNVLGEEAKRSLHLISTRYS</sequence>
<reference evidence="1 2" key="1">
    <citation type="journal article" date="2011" name="EMBO J.">
        <title>Structural diversity of bacterial flagellar motors.</title>
        <authorList>
            <person name="Chen S."/>
            <person name="Beeby M."/>
            <person name="Murphy G.E."/>
            <person name="Leadbetter J.R."/>
            <person name="Hendrixson D.R."/>
            <person name="Briegel A."/>
            <person name="Li Z."/>
            <person name="Shi J."/>
            <person name="Tocheva E.I."/>
            <person name="Muller A."/>
            <person name="Dobro M.J."/>
            <person name="Jensen G.J."/>
        </authorList>
    </citation>
    <scope>NUCLEOTIDE SEQUENCE [LARGE SCALE GENOMIC DNA]</scope>
    <source>
        <strain evidence="1 2">DSM 6540</strain>
    </source>
</reference>
<dbReference type="Proteomes" id="UP000003240">
    <property type="component" value="Unassembled WGS sequence"/>
</dbReference>
<dbReference type="AlphaFoldDB" id="F7ND99"/>
<evidence type="ECO:0000313" key="1">
    <source>
        <dbReference type="EMBL" id="EGO65983.1"/>
    </source>
</evidence>
<dbReference type="Gene3D" id="1.25.10.10">
    <property type="entry name" value="Leucine-rich Repeat Variant"/>
    <property type="match status" value="1"/>
</dbReference>
<dbReference type="InterPro" id="IPR011989">
    <property type="entry name" value="ARM-like"/>
</dbReference>
<comment type="caution">
    <text evidence="1">The sequence shown here is derived from an EMBL/GenBank/DDBJ whole genome shotgun (WGS) entry which is preliminary data.</text>
</comment>
<proteinExistence type="predicted"/>
<evidence type="ECO:0008006" key="3">
    <source>
        <dbReference type="Google" id="ProtNLM"/>
    </source>
</evidence>
<dbReference type="STRING" id="1009370.ALO_00030"/>
<dbReference type="EMBL" id="AFGF01000004">
    <property type="protein sequence ID" value="EGO65983.1"/>
    <property type="molecule type" value="Genomic_DNA"/>
</dbReference>
<name>F7ND99_9FIRM</name>
<keyword evidence="2" id="KW-1185">Reference proteome</keyword>
<dbReference type="SUPFAM" id="SSF48371">
    <property type="entry name" value="ARM repeat"/>
    <property type="match status" value="1"/>
</dbReference>
<dbReference type="eggNOG" id="COG1413">
    <property type="taxonomic scope" value="Bacteria"/>
</dbReference>